<dbReference type="HOGENOM" id="CLU_758629_0_0_1"/>
<evidence type="ECO:0000313" key="4">
    <source>
        <dbReference type="Proteomes" id="UP000054466"/>
    </source>
</evidence>
<feature type="compositionally biased region" description="Polar residues" evidence="2">
    <location>
        <begin position="26"/>
        <end position="44"/>
    </location>
</feature>
<proteinExistence type="predicted"/>
<protein>
    <submittedName>
        <fullName evidence="3">Uncharacterized protein</fullName>
    </submittedName>
</protein>
<reference evidence="3 4" key="1">
    <citation type="submission" date="2015-01" db="EMBL/GenBank/DDBJ databases">
        <title>The Genome Sequence of Cladophialophora immunda CBS83496.</title>
        <authorList>
            <consortium name="The Broad Institute Genomics Platform"/>
            <person name="Cuomo C."/>
            <person name="de Hoog S."/>
            <person name="Gorbushina A."/>
            <person name="Stielow B."/>
            <person name="Teixiera M."/>
            <person name="Abouelleil A."/>
            <person name="Chapman S.B."/>
            <person name="Priest M."/>
            <person name="Young S.K."/>
            <person name="Wortman J."/>
            <person name="Nusbaum C."/>
            <person name="Birren B."/>
        </authorList>
    </citation>
    <scope>NUCLEOTIDE SEQUENCE [LARGE SCALE GENOMIC DNA]</scope>
    <source>
        <strain evidence="3 4">CBS 83496</strain>
    </source>
</reference>
<gene>
    <name evidence="3" type="ORF">PV07_12717</name>
</gene>
<dbReference type="VEuPathDB" id="FungiDB:PV07_12717"/>
<keyword evidence="1" id="KW-0175">Coiled coil</keyword>
<dbReference type="GeneID" id="27351911"/>
<keyword evidence="4" id="KW-1185">Reference proteome</keyword>
<dbReference type="Proteomes" id="UP000054466">
    <property type="component" value="Unassembled WGS sequence"/>
</dbReference>
<sequence length="365" mass="41970">MEDSSNLDFDPEEYRQLEEEGWFYSESPQPDSVSTTTPSTLQDLPTCPTNQLPSSYHKPDHRPKANTATYRRQQPMGGNRHITMTELFWQQLWKRLQGELSAMIQKEQMVTWKRLRELEIALPQIITKVAAFSELPTGTSNTSVNTLAKKAIISVIDKAVALPRDENYHRVLVSDFQLPSDQLLKELTTHQATLSITSSSPTTDTLNLLHKEMIPGGSTQSFIDVLSVKLPELQEELHRRNEEERRNREEEQLRHREKERLHREALERQRVEEETRRQQWEKEVTGAIDSLSPGKVETLLGQQEFASDAPLLRRLLDRADTLASKHQREESAQRDAGLRKTFFTPRAQQSVVALRSALRTVSGTR</sequence>
<feature type="region of interest" description="Disordered" evidence="2">
    <location>
        <begin position="18"/>
        <end position="44"/>
    </location>
</feature>
<dbReference type="EMBL" id="KN847121">
    <property type="protein sequence ID" value="KIW21865.1"/>
    <property type="molecule type" value="Genomic_DNA"/>
</dbReference>
<accession>A0A0D2BTW3</accession>
<organism evidence="3 4">
    <name type="scientific">Cladophialophora immunda</name>
    <dbReference type="NCBI Taxonomy" id="569365"/>
    <lineage>
        <taxon>Eukaryota</taxon>
        <taxon>Fungi</taxon>
        <taxon>Dikarya</taxon>
        <taxon>Ascomycota</taxon>
        <taxon>Pezizomycotina</taxon>
        <taxon>Eurotiomycetes</taxon>
        <taxon>Chaetothyriomycetidae</taxon>
        <taxon>Chaetothyriales</taxon>
        <taxon>Herpotrichiellaceae</taxon>
        <taxon>Cladophialophora</taxon>
    </lineage>
</organism>
<name>A0A0D2BTW3_9EURO</name>
<evidence type="ECO:0000256" key="1">
    <source>
        <dbReference type="SAM" id="Coils"/>
    </source>
</evidence>
<dbReference type="RefSeq" id="XP_016242081.1">
    <property type="nucleotide sequence ID" value="XM_016400272.1"/>
</dbReference>
<evidence type="ECO:0000256" key="2">
    <source>
        <dbReference type="SAM" id="MobiDB-lite"/>
    </source>
</evidence>
<feature type="coiled-coil region" evidence="1">
    <location>
        <begin position="233"/>
        <end position="283"/>
    </location>
</feature>
<evidence type="ECO:0000313" key="3">
    <source>
        <dbReference type="EMBL" id="KIW21865.1"/>
    </source>
</evidence>
<dbReference type="AlphaFoldDB" id="A0A0D2BTW3"/>